<dbReference type="InterPro" id="IPR009057">
    <property type="entry name" value="Homeodomain-like_sf"/>
</dbReference>
<dbReference type="Proteomes" id="UP000741863">
    <property type="component" value="Unassembled WGS sequence"/>
</dbReference>
<dbReference type="PANTHER" id="PTHR43479:SF11">
    <property type="entry name" value="ACREF_ENVCD OPERON REPRESSOR-RELATED"/>
    <property type="match status" value="1"/>
</dbReference>
<feature type="domain" description="HTH tetR-type" evidence="3">
    <location>
        <begin position="16"/>
        <end position="76"/>
    </location>
</feature>
<dbReference type="PROSITE" id="PS01081">
    <property type="entry name" value="HTH_TETR_1"/>
    <property type="match status" value="1"/>
</dbReference>
<proteinExistence type="predicted"/>
<dbReference type="InterPro" id="IPR023772">
    <property type="entry name" value="DNA-bd_HTH_TetR-type_CS"/>
</dbReference>
<protein>
    <submittedName>
        <fullName evidence="4">AcrR family transcriptional regulator</fullName>
    </submittedName>
</protein>
<dbReference type="InterPro" id="IPR050624">
    <property type="entry name" value="HTH-type_Tx_Regulator"/>
</dbReference>
<dbReference type="PRINTS" id="PR00455">
    <property type="entry name" value="HTHTETR"/>
</dbReference>
<dbReference type="Gene3D" id="1.10.10.60">
    <property type="entry name" value="Homeodomain-like"/>
    <property type="match status" value="1"/>
</dbReference>
<dbReference type="PROSITE" id="PS50977">
    <property type="entry name" value="HTH_TETR_2"/>
    <property type="match status" value="1"/>
</dbReference>
<reference evidence="4 5" key="1">
    <citation type="submission" date="2021-01" db="EMBL/GenBank/DDBJ databases">
        <title>Genomic Encyclopedia of Type Strains, Phase IV (KMG-IV): sequencing the most valuable type-strain genomes for metagenomic binning, comparative biology and taxonomic classification.</title>
        <authorList>
            <person name="Goeker M."/>
        </authorList>
    </citation>
    <scope>NUCLEOTIDE SEQUENCE [LARGE SCALE GENOMIC DNA]</scope>
    <source>
        <strain evidence="4 5">DSM 25540</strain>
    </source>
</reference>
<gene>
    <name evidence="4" type="ORF">JOD17_000939</name>
</gene>
<dbReference type="InterPro" id="IPR001647">
    <property type="entry name" value="HTH_TetR"/>
</dbReference>
<evidence type="ECO:0000256" key="2">
    <source>
        <dbReference type="PROSITE-ProRule" id="PRU00335"/>
    </source>
</evidence>
<evidence type="ECO:0000313" key="5">
    <source>
        <dbReference type="Proteomes" id="UP000741863"/>
    </source>
</evidence>
<dbReference type="EMBL" id="JAFBEC010000002">
    <property type="protein sequence ID" value="MBM7631847.1"/>
    <property type="molecule type" value="Genomic_DNA"/>
</dbReference>
<evidence type="ECO:0000256" key="1">
    <source>
        <dbReference type="ARBA" id="ARBA00023125"/>
    </source>
</evidence>
<keyword evidence="5" id="KW-1185">Reference proteome</keyword>
<dbReference type="SUPFAM" id="SSF46689">
    <property type="entry name" value="Homeodomain-like"/>
    <property type="match status" value="1"/>
</dbReference>
<dbReference type="Pfam" id="PF00440">
    <property type="entry name" value="TetR_N"/>
    <property type="match status" value="1"/>
</dbReference>
<evidence type="ECO:0000313" key="4">
    <source>
        <dbReference type="EMBL" id="MBM7631847.1"/>
    </source>
</evidence>
<organism evidence="4 5">
    <name type="scientific">Geomicrobium sediminis</name>
    <dbReference type="NCBI Taxonomy" id="1347788"/>
    <lineage>
        <taxon>Bacteria</taxon>
        <taxon>Bacillati</taxon>
        <taxon>Bacillota</taxon>
        <taxon>Bacilli</taxon>
        <taxon>Bacillales</taxon>
        <taxon>Geomicrobium</taxon>
    </lineage>
</organism>
<comment type="caution">
    <text evidence="4">The sequence shown here is derived from an EMBL/GenBank/DDBJ whole genome shotgun (WGS) entry which is preliminary data.</text>
</comment>
<sequence length="216" mass="25836">MKGRLKMNESFLSIAQEKQDRIRNEAMFEFGENGYEKASTNQIVKRAGIGKGMLFHYFNSKYDLYVYLIDFALKKIQDDYLNFSRTEPDFIERLKVFASDKWRFMQRHPELATFISSVFVNDSDIIPSDYQKQIKLLINQRMESLFAEIDLSLFREDIDINHALKLVHWTFDGYQADVIKRLKGKSMVHESWETYWEEFDHYLITLKTVFYKEDAQ</sequence>
<evidence type="ECO:0000259" key="3">
    <source>
        <dbReference type="PROSITE" id="PS50977"/>
    </source>
</evidence>
<dbReference type="InterPro" id="IPR036271">
    <property type="entry name" value="Tet_transcr_reg_TetR-rel_C_sf"/>
</dbReference>
<feature type="DNA-binding region" description="H-T-H motif" evidence="2">
    <location>
        <begin position="39"/>
        <end position="58"/>
    </location>
</feature>
<keyword evidence="1 2" id="KW-0238">DNA-binding</keyword>
<accession>A0ABS2P954</accession>
<dbReference type="PANTHER" id="PTHR43479">
    <property type="entry name" value="ACREF/ENVCD OPERON REPRESSOR-RELATED"/>
    <property type="match status" value="1"/>
</dbReference>
<dbReference type="Gene3D" id="1.10.357.10">
    <property type="entry name" value="Tetracycline Repressor, domain 2"/>
    <property type="match status" value="1"/>
</dbReference>
<dbReference type="SUPFAM" id="SSF48498">
    <property type="entry name" value="Tetracyclin repressor-like, C-terminal domain"/>
    <property type="match status" value="1"/>
</dbReference>
<name>A0ABS2P954_9BACL</name>
<dbReference type="RefSeq" id="WP_204695890.1">
    <property type="nucleotide sequence ID" value="NZ_JAFBEC010000002.1"/>
</dbReference>